<dbReference type="Pfam" id="PF12840">
    <property type="entry name" value="HTH_20"/>
    <property type="match status" value="1"/>
</dbReference>
<evidence type="ECO:0000313" key="3">
    <source>
        <dbReference type="Proteomes" id="UP000187486"/>
    </source>
</evidence>
<keyword evidence="3" id="KW-1185">Reference proteome</keyword>
<dbReference type="SMART" id="SM00418">
    <property type="entry name" value="HTH_ARSR"/>
    <property type="match status" value="1"/>
</dbReference>
<dbReference type="SUPFAM" id="SSF46785">
    <property type="entry name" value="Winged helix' DNA-binding domain"/>
    <property type="match status" value="1"/>
</dbReference>
<dbReference type="GO" id="GO:0003700">
    <property type="term" value="F:DNA-binding transcription factor activity"/>
    <property type="evidence" value="ECO:0007669"/>
    <property type="project" value="InterPro"/>
</dbReference>
<dbReference type="AlphaFoldDB" id="A0A1R0KVQ8"/>
<proteinExistence type="predicted"/>
<feature type="domain" description="HTH arsR-type" evidence="1">
    <location>
        <begin position="2"/>
        <end position="85"/>
    </location>
</feature>
<dbReference type="InterPro" id="IPR036390">
    <property type="entry name" value="WH_DNA-bd_sf"/>
</dbReference>
<name>A0A1R0KVQ8_9PSEU</name>
<sequence>MEITQLMLHPIRLRIVNAVFDGRPFTTSQLRERLPDVPKATMYRHVGLLVEGGLIEVESEERKAGAVERTYRLQRSRTVIDGAAAAAMSNEDHRRGFAAGIASLLGEFEVYLSGKGADPTADMVTYRQVSLWLDDAEKEALYDDFIVAVRKRLDHNPSRDRRRHLLATIMFPTEVEP</sequence>
<reference evidence="2 3" key="1">
    <citation type="submission" date="2016-01" db="EMBL/GenBank/DDBJ databases">
        <title>Amycolatopsis coloradensis genome sequencing and assembly.</title>
        <authorList>
            <person name="Mayilraj S."/>
        </authorList>
    </citation>
    <scope>NUCLEOTIDE SEQUENCE [LARGE SCALE GENOMIC DNA]</scope>
    <source>
        <strain evidence="2 3">DSM 44225</strain>
    </source>
</reference>
<gene>
    <name evidence="2" type="ORF">BS329_09705</name>
</gene>
<dbReference type="InterPro" id="IPR011991">
    <property type="entry name" value="ArsR-like_HTH"/>
</dbReference>
<dbReference type="Proteomes" id="UP000187486">
    <property type="component" value="Unassembled WGS sequence"/>
</dbReference>
<dbReference type="CDD" id="cd00090">
    <property type="entry name" value="HTH_ARSR"/>
    <property type="match status" value="1"/>
</dbReference>
<dbReference type="InterPro" id="IPR001845">
    <property type="entry name" value="HTH_ArsR_DNA-bd_dom"/>
</dbReference>
<organism evidence="2 3">
    <name type="scientific">Amycolatopsis coloradensis</name>
    <dbReference type="NCBI Taxonomy" id="76021"/>
    <lineage>
        <taxon>Bacteria</taxon>
        <taxon>Bacillati</taxon>
        <taxon>Actinomycetota</taxon>
        <taxon>Actinomycetes</taxon>
        <taxon>Pseudonocardiales</taxon>
        <taxon>Pseudonocardiaceae</taxon>
        <taxon>Amycolatopsis</taxon>
    </lineage>
</organism>
<dbReference type="Gene3D" id="1.10.10.10">
    <property type="entry name" value="Winged helix-like DNA-binding domain superfamily/Winged helix DNA-binding domain"/>
    <property type="match status" value="1"/>
</dbReference>
<dbReference type="RefSeq" id="WP_076158332.1">
    <property type="nucleotide sequence ID" value="NZ_JBEZVB010000012.1"/>
</dbReference>
<dbReference type="STRING" id="76021.BS329_09705"/>
<evidence type="ECO:0000313" key="2">
    <source>
        <dbReference type="EMBL" id="OLZ53097.1"/>
    </source>
</evidence>
<dbReference type="EMBL" id="MQUQ01000005">
    <property type="protein sequence ID" value="OLZ53097.1"/>
    <property type="molecule type" value="Genomic_DNA"/>
</dbReference>
<comment type="caution">
    <text evidence="2">The sequence shown here is derived from an EMBL/GenBank/DDBJ whole genome shotgun (WGS) entry which is preliminary data.</text>
</comment>
<accession>A0A1R0KVQ8</accession>
<evidence type="ECO:0000259" key="1">
    <source>
        <dbReference type="SMART" id="SM00418"/>
    </source>
</evidence>
<protein>
    <submittedName>
        <fullName evidence="2">ArsR family transcriptional regulator</fullName>
    </submittedName>
</protein>
<dbReference type="OrthoDB" id="5949858at2"/>
<dbReference type="Gene3D" id="6.10.140.2180">
    <property type="match status" value="1"/>
</dbReference>
<dbReference type="InterPro" id="IPR036388">
    <property type="entry name" value="WH-like_DNA-bd_sf"/>
</dbReference>